<dbReference type="InterPro" id="IPR018946">
    <property type="entry name" value="PhoD-like_MPP"/>
</dbReference>
<dbReference type="PANTHER" id="PTHR43606">
    <property type="entry name" value="PHOSPHATASE, PUTATIVE (AFU_ORTHOLOGUE AFUA_6G08710)-RELATED"/>
    <property type="match status" value="1"/>
</dbReference>
<evidence type="ECO:0000259" key="3">
    <source>
        <dbReference type="Pfam" id="PF09423"/>
    </source>
</evidence>
<feature type="domain" description="PhoD-like phosphatase metallophosphatase" evidence="3">
    <location>
        <begin position="344"/>
        <end position="581"/>
    </location>
</feature>
<protein>
    <submittedName>
        <fullName evidence="4">Alkaline phosphatase</fullName>
    </submittedName>
</protein>
<dbReference type="PANTHER" id="PTHR43606:SF2">
    <property type="entry name" value="ALKALINE PHOSPHATASE FAMILY PROTEIN (AFU_ORTHOLOGUE AFUA_5G03860)"/>
    <property type="match status" value="1"/>
</dbReference>
<organism evidence="4 5">
    <name type="scientific">Coprinopsis cinerea (strain Okayama-7 / 130 / ATCC MYA-4618 / FGSC 9003)</name>
    <name type="common">Inky cap fungus</name>
    <name type="synonym">Hormographiella aspergillata</name>
    <dbReference type="NCBI Taxonomy" id="240176"/>
    <lineage>
        <taxon>Eukaryota</taxon>
        <taxon>Fungi</taxon>
        <taxon>Dikarya</taxon>
        <taxon>Basidiomycota</taxon>
        <taxon>Agaricomycotina</taxon>
        <taxon>Agaricomycetes</taxon>
        <taxon>Agaricomycetidae</taxon>
        <taxon>Agaricales</taxon>
        <taxon>Agaricineae</taxon>
        <taxon>Psathyrellaceae</taxon>
        <taxon>Coprinopsis</taxon>
    </lineage>
</organism>
<dbReference type="GeneID" id="6010051"/>
<evidence type="ECO:0000256" key="1">
    <source>
        <dbReference type="SAM" id="MobiDB-lite"/>
    </source>
</evidence>
<dbReference type="Proteomes" id="UP000001861">
    <property type="component" value="Unassembled WGS sequence"/>
</dbReference>
<feature type="region of interest" description="Disordered" evidence="1">
    <location>
        <begin position="59"/>
        <end position="96"/>
    </location>
</feature>
<dbReference type="InterPro" id="IPR029052">
    <property type="entry name" value="Metallo-depent_PP-like"/>
</dbReference>
<dbReference type="Pfam" id="PF09423">
    <property type="entry name" value="PhoD"/>
    <property type="match status" value="1"/>
</dbReference>
<evidence type="ECO:0000256" key="2">
    <source>
        <dbReference type="SAM" id="Phobius"/>
    </source>
</evidence>
<dbReference type="KEGG" id="cci:CC1G_11760"/>
<dbReference type="STRING" id="240176.A8NGL8"/>
<keyword evidence="2" id="KW-0812">Transmembrane</keyword>
<reference evidence="4 5" key="1">
    <citation type="journal article" date="2010" name="Proc. Natl. Acad. Sci. U.S.A.">
        <title>Insights into evolution of multicellular fungi from the assembled chromosomes of the mushroom Coprinopsis cinerea (Coprinus cinereus).</title>
        <authorList>
            <person name="Stajich J.E."/>
            <person name="Wilke S.K."/>
            <person name="Ahren D."/>
            <person name="Au C.H."/>
            <person name="Birren B.W."/>
            <person name="Borodovsky M."/>
            <person name="Burns C."/>
            <person name="Canback B."/>
            <person name="Casselton L.A."/>
            <person name="Cheng C.K."/>
            <person name="Deng J."/>
            <person name="Dietrich F.S."/>
            <person name="Fargo D.C."/>
            <person name="Farman M.L."/>
            <person name="Gathman A.C."/>
            <person name="Goldberg J."/>
            <person name="Guigo R."/>
            <person name="Hoegger P.J."/>
            <person name="Hooker J.B."/>
            <person name="Huggins A."/>
            <person name="James T.Y."/>
            <person name="Kamada T."/>
            <person name="Kilaru S."/>
            <person name="Kodira C."/>
            <person name="Kues U."/>
            <person name="Kupfer D."/>
            <person name="Kwan H.S."/>
            <person name="Lomsadze A."/>
            <person name="Li W."/>
            <person name="Lilly W.W."/>
            <person name="Ma L.J."/>
            <person name="Mackey A.J."/>
            <person name="Manning G."/>
            <person name="Martin F."/>
            <person name="Muraguchi H."/>
            <person name="Natvig D.O."/>
            <person name="Palmerini H."/>
            <person name="Ramesh M.A."/>
            <person name="Rehmeyer C.J."/>
            <person name="Roe B.A."/>
            <person name="Shenoy N."/>
            <person name="Stanke M."/>
            <person name="Ter-Hovhannisyan V."/>
            <person name="Tunlid A."/>
            <person name="Velagapudi R."/>
            <person name="Vision T.J."/>
            <person name="Zeng Q."/>
            <person name="Zolan M.E."/>
            <person name="Pukkila P.J."/>
        </authorList>
    </citation>
    <scope>NUCLEOTIDE SEQUENCE [LARGE SCALE GENOMIC DNA]</scope>
    <source>
        <strain evidence="5">Okayama-7 / 130 / ATCC MYA-4618 / FGSC 9003</strain>
    </source>
</reference>
<dbReference type="InParanoid" id="A8NGL8"/>
<sequence>MAKAHLVPAIFSSLHRLSAYVFLKIIPTTIGPLVLPVFYVAYLISLVLCPAADSPTPAITAPVQTSQDTKEANGDAKNIKEEKPLPPPPVTQPKQPSLVPSLLFSLKTRNWLPNALNVAINTILFAACVDLTLNPVFYPETDVAFARVGAVYPDAAKITVRFPSSEVTQQDVRILYREADSPLNGWKDGPVLSVSEEFDWVNTTRLKNLWPETVYEYTFSDMNRTLVDDAVPQRFQTFPDARFNSGSHFKFLVSSCITPNFPYKGPQERLMIKGFDLLAKYLTHEEESTEEAVNMTGSVSNTTTADEPVAEQNATVPEVAEEQVPLVAPESAPSASSVISNLYKFMLFLGDFVYADVPFYYGDDKDAYLRLYRRNYASPSFQKVYRNLPVFYAYDDHEIFNNYGGEGIDVAPYANATNGFSLYNGDANYDPTVQGDHYYNFSYGDTAFFVFDTRRYRSNIDTTAPQDRTMLGPVQLEAFHNWLARVNQTATFKFVVSSVPFTSLWGHDAQLDSWAAFAREKNQVLKALQSVPNVVILSGDRHEFAVIEYAVPQHSEDKKGYVVREYSASPLNMFYIPFVKTLRMESEDVVVRRWNETRLTEEGPVVEEKTELVPKERVLQYIPVGNVKWSSIEVDTRNQSHPVLRLEAVIDGKTAYQLETIGTPVNHNNGKALISVPLGLKHFLGKLGFQSKRWF</sequence>
<keyword evidence="2" id="KW-0472">Membrane</keyword>
<evidence type="ECO:0000313" key="4">
    <source>
        <dbReference type="EMBL" id="EAU88282.1"/>
    </source>
</evidence>
<keyword evidence="5" id="KW-1185">Reference proteome</keyword>
<dbReference type="OrthoDB" id="2100241at2759"/>
<feature type="compositionally biased region" description="Basic and acidic residues" evidence="1">
    <location>
        <begin position="68"/>
        <end position="84"/>
    </location>
</feature>
<dbReference type="InterPro" id="IPR052900">
    <property type="entry name" value="Phospholipid_Metab_Enz"/>
</dbReference>
<keyword evidence="2" id="KW-1133">Transmembrane helix</keyword>
<feature type="transmembrane region" description="Helical" evidence="2">
    <location>
        <begin position="21"/>
        <end position="44"/>
    </location>
</feature>
<name>A8NGL8_COPC7</name>
<accession>A8NGL8</accession>
<dbReference type="RefSeq" id="XP_001833554.1">
    <property type="nucleotide sequence ID" value="XM_001833502.1"/>
</dbReference>
<dbReference type="VEuPathDB" id="FungiDB:CC1G_11760"/>
<dbReference type="OMA" id="IHGPASF"/>
<dbReference type="InterPro" id="IPR038607">
    <property type="entry name" value="PhoD-like_sf"/>
</dbReference>
<dbReference type="AlphaFoldDB" id="A8NGL8"/>
<dbReference type="EMBL" id="AACS02000002">
    <property type="protein sequence ID" value="EAU88282.1"/>
    <property type="molecule type" value="Genomic_DNA"/>
</dbReference>
<evidence type="ECO:0000313" key="5">
    <source>
        <dbReference type="Proteomes" id="UP000001861"/>
    </source>
</evidence>
<gene>
    <name evidence="4" type="ORF">CC1G_11760</name>
</gene>
<dbReference type="eggNOG" id="ENOG502QPM1">
    <property type="taxonomic scope" value="Eukaryota"/>
</dbReference>
<dbReference type="SUPFAM" id="SSF56300">
    <property type="entry name" value="Metallo-dependent phosphatases"/>
    <property type="match status" value="1"/>
</dbReference>
<proteinExistence type="predicted"/>
<dbReference type="Gene3D" id="3.60.21.70">
    <property type="entry name" value="PhoD-like phosphatase"/>
    <property type="match status" value="1"/>
</dbReference>
<comment type="caution">
    <text evidence="4">The sequence shown here is derived from an EMBL/GenBank/DDBJ whole genome shotgun (WGS) entry which is preliminary data.</text>
</comment>
<dbReference type="CDD" id="cd07389">
    <property type="entry name" value="MPP_PhoD"/>
    <property type="match status" value="1"/>
</dbReference>